<organism evidence="1">
    <name type="scientific">Siphoviridae sp. ctNxi14</name>
    <dbReference type="NCBI Taxonomy" id="2825475"/>
    <lineage>
        <taxon>Viruses</taxon>
        <taxon>Duplodnaviria</taxon>
        <taxon>Heunggongvirae</taxon>
        <taxon>Uroviricota</taxon>
        <taxon>Caudoviricetes</taxon>
    </lineage>
</organism>
<accession>A0A8S5VHK0</accession>
<protein>
    <submittedName>
        <fullName evidence="1">MazG-like domain protein</fullName>
    </submittedName>
</protein>
<dbReference type="EMBL" id="BK016266">
    <property type="protein sequence ID" value="DAG06152.1"/>
    <property type="molecule type" value="Genomic_DNA"/>
</dbReference>
<reference evidence="1" key="1">
    <citation type="journal article" date="2021" name="Proc. Natl. Acad. Sci. U.S.A.">
        <title>A Catalog of Tens of Thousands of Viruses from Human Metagenomes Reveals Hidden Associations with Chronic Diseases.</title>
        <authorList>
            <person name="Tisza M.J."/>
            <person name="Buck C.B."/>
        </authorList>
    </citation>
    <scope>NUCLEOTIDE SEQUENCE</scope>
    <source>
        <strain evidence="1">CtNxi14</strain>
    </source>
</reference>
<evidence type="ECO:0000313" key="1">
    <source>
        <dbReference type="EMBL" id="DAG06152.1"/>
    </source>
</evidence>
<proteinExistence type="predicted"/>
<sequence length="190" mass="21589">MSKKVSDILPETEILAQLAEEASELAQAALKLRRALDGTNPTPKSVEECEENLHEEFGDIYNCILALTHDNEDLYYKFIADCQVNCIPKMQRWLSRLEAKENENAECHVICGLFGNVYAGTYAVPCKDDLQMWRSMKDVTSEAIEAVVNHFIIKMEHDGKNKIQKAWGVRGNRTLKVTFELSTDKGQSYE</sequence>
<dbReference type="Gene3D" id="1.10.287.1080">
    <property type="entry name" value="MazG-like"/>
    <property type="match status" value="1"/>
</dbReference>
<name>A0A8S5VHK0_9CAUD</name>